<name>A0AAN7C715_9PEZI</name>
<feature type="region of interest" description="Disordered" evidence="5">
    <location>
        <begin position="1"/>
        <end position="31"/>
    </location>
</feature>
<evidence type="ECO:0000256" key="2">
    <source>
        <dbReference type="ARBA" id="ARBA00022692"/>
    </source>
</evidence>
<dbReference type="Proteomes" id="UP001303760">
    <property type="component" value="Unassembled WGS sequence"/>
</dbReference>
<keyword evidence="4 6" id="KW-0472">Membrane</keyword>
<sequence>MDPFLRPIRRRETTPARIMGQPGPPPRQPMSFFRRQLAPASIPNVAPLLESHTPYYFGSPPQAVPTDYQSAPVQYQPYYQPHPTQFMSTRPRLDVYEPISPAGVSLSPVDSASAQRWRPPERRPSAGSTGLLGSRSQSPRRPVAGRPRSDSASDPTRHERERAPTASPPRTYRRTRYKDNDSSDSDDVGGGSTEVLRIRRLPRFLEESQQTPEYLEDADEFDNPISPTVYSFTPSRISHAASTQLSSDIDDEPAEKAGGGAVGGGGGGRKDPDRGLRLSHVFQSQYNGDHTLGGSHGVKLTAKEATRIPDLTPAEQKGIHDLLVRVQRKFVKTVQTATGRSVRHMEPACIQQVLPPDSTFSGRRTVTWVCLPYFTLEKYSGLQGAPENSSAFPIETLLQAKFSRASKERDMRQAVCESKDIPAGLCFHVAQVWCLIVGNSLLFTYSRMTEEALRGNSIELSALSVGTSPDSRPLAAIAVAYKQAIVWSIPVDECHTWLNFQAHFWEFWPRRLQFFHRKRQLTGENWPRIWNLAKHANTKIVLEMRIGPHPAPPPAGVLVPKSVDQDGAGDTTAGLQSPSQSQPHPGTSPSQSRTASEKLTPSSPNWKSRNVPGNPESTTLPAVSIFSCLPGVTHPDYVHIDEEALDDYLREVDDFLLSRTPFSDRRAYAACPEATRDTIYSCLEKRGIELSKTADVEREEQWYYETHLDIFNAADIVFKFFFPPDVEVPTIRKFWGALDIIITDGVPNPPTEREAPRRTLRPSLPVSKGALRTTRLGLRRLCAQLLTFNDIFSHAGRPAQSTIAVPKEIVEGWIHLLMALVYRPIDGAKSDRLFHDAKGLIQNGMAAVIRSLSDKSLLDSSVVLPQELFSLLGLRLLRDSTMGMPDISECYSACLDELEADIASRPSDRSREYRINLLLEEISVVKRILGAQASVFQSLLSFALETDPGVVDSAPRMHSNHRAREMSERVLYSHARTHPSHRDEATERTPYYPRTGIRIVRSRPYSREDAETHYYETPAPDLVNTASHFQLDPTDPGGYRVLLLDECIGFLSARERDFSDFQGWALSLEQVNRNKIDTTKDRHDNAIYAFTIVTVIFLPLSAIASIFGINTRDVRDMELDQWAYWATAVPVTILVIFLGLLWTGELGNILSWIQSFGQRRLGYTSLPSGESYRRRDRIQEERKRIDFRSDW</sequence>
<reference evidence="7" key="2">
    <citation type="submission" date="2023-05" db="EMBL/GenBank/DDBJ databases">
        <authorList>
            <consortium name="Lawrence Berkeley National Laboratory"/>
            <person name="Steindorff A."/>
            <person name="Hensen N."/>
            <person name="Bonometti L."/>
            <person name="Westerberg I."/>
            <person name="Brannstrom I.O."/>
            <person name="Guillou S."/>
            <person name="Cros-Aarteil S."/>
            <person name="Calhoun S."/>
            <person name="Haridas S."/>
            <person name="Kuo A."/>
            <person name="Mondo S."/>
            <person name="Pangilinan J."/>
            <person name="Riley R."/>
            <person name="Labutti K."/>
            <person name="Andreopoulos B."/>
            <person name="Lipzen A."/>
            <person name="Chen C."/>
            <person name="Yanf M."/>
            <person name="Daum C."/>
            <person name="Ng V."/>
            <person name="Clum A."/>
            <person name="Ohm R."/>
            <person name="Martin F."/>
            <person name="Silar P."/>
            <person name="Natvig D."/>
            <person name="Lalanne C."/>
            <person name="Gautier V."/>
            <person name="Ament-Velasquez S.L."/>
            <person name="Kruys A."/>
            <person name="Hutchinson M.I."/>
            <person name="Powell A.J."/>
            <person name="Barry K."/>
            <person name="Miller A.N."/>
            <person name="Grigoriev I.V."/>
            <person name="Debuchy R."/>
            <person name="Gladieux P."/>
            <person name="Thoren M.H."/>
            <person name="Johannesson H."/>
        </authorList>
    </citation>
    <scope>NUCLEOTIDE SEQUENCE</scope>
    <source>
        <strain evidence="7">CBS 532.94</strain>
    </source>
</reference>
<dbReference type="InterPro" id="IPR045863">
    <property type="entry name" value="CorA_TM1_TM2"/>
</dbReference>
<dbReference type="Pfam" id="PF01544">
    <property type="entry name" value="CorA"/>
    <property type="match status" value="1"/>
</dbReference>
<comment type="caution">
    <text evidence="7">The sequence shown here is derived from an EMBL/GenBank/DDBJ whole genome shotgun (WGS) entry which is preliminary data.</text>
</comment>
<dbReference type="GO" id="GO:0015087">
    <property type="term" value="F:cobalt ion transmembrane transporter activity"/>
    <property type="evidence" value="ECO:0007669"/>
    <property type="project" value="TreeGrafter"/>
</dbReference>
<evidence type="ECO:0000256" key="6">
    <source>
        <dbReference type="SAM" id="Phobius"/>
    </source>
</evidence>
<evidence type="ECO:0000256" key="1">
    <source>
        <dbReference type="ARBA" id="ARBA00004651"/>
    </source>
</evidence>
<evidence type="ECO:0000313" key="7">
    <source>
        <dbReference type="EMBL" id="KAK4236126.1"/>
    </source>
</evidence>
<comment type="subcellular location">
    <subcellularLocation>
        <location evidence="1">Cell membrane</location>
        <topology evidence="1">Multi-pass membrane protein</topology>
    </subcellularLocation>
</comment>
<protein>
    <recommendedName>
        <fullName evidence="9">Mg2+ transporter</fullName>
    </recommendedName>
</protein>
<dbReference type="InterPro" id="IPR002523">
    <property type="entry name" value="MgTranspt_CorA/ZnTranspt_ZntB"/>
</dbReference>
<dbReference type="GO" id="GO:0050897">
    <property type="term" value="F:cobalt ion binding"/>
    <property type="evidence" value="ECO:0007669"/>
    <property type="project" value="TreeGrafter"/>
</dbReference>
<dbReference type="EMBL" id="MU860212">
    <property type="protein sequence ID" value="KAK4236126.1"/>
    <property type="molecule type" value="Genomic_DNA"/>
</dbReference>
<feature type="transmembrane region" description="Helical" evidence="6">
    <location>
        <begin position="1122"/>
        <end position="1142"/>
    </location>
</feature>
<feature type="transmembrane region" description="Helical" evidence="6">
    <location>
        <begin position="1086"/>
        <end position="1110"/>
    </location>
</feature>
<feature type="compositionally biased region" description="Polar residues" evidence="5">
    <location>
        <begin position="573"/>
        <end position="608"/>
    </location>
</feature>
<feature type="region of interest" description="Disordered" evidence="5">
    <location>
        <begin position="552"/>
        <end position="614"/>
    </location>
</feature>
<feature type="region of interest" description="Disordered" evidence="5">
    <location>
        <begin position="99"/>
        <end position="194"/>
    </location>
</feature>
<dbReference type="GO" id="GO:0015095">
    <property type="term" value="F:magnesium ion transmembrane transporter activity"/>
    <property type="evidence" value="ECO:0007669"/>
    <property type="project" value="TreeGrafter"/>
</dbReference>
<accession>A0AAN7C715</accession>
<evidence type="ECO:0000256" key="3">
    <source>
        <dbReference type="ARBA" id="ARBA00022989"/>
    </source>
</evidence>
<feature type="compositionally biased region" description="Basic and acidic residues" evidence="5">
    <location>
        <begin position="147"/>
        <end position="163"/>
    </location>
</feature>
<evidence type="ECO:0000256" key="5">
    <source>
        <dbReference type="SAM" id="MobiDB-lite"/>
    </source>
</evidence>
<dbReference type="Gene3D" id="1.20.58.340">
    <property type="entry name" value="Magnesium transport protein CorA, transmembrane region"/>
    <property type="match status" value="1"/>
</dbReference>
<organism evidence="7 8">
    <name type="scientific">Achaetomium macrosporum</name>
    <dbReference type="NCBI Taxonomy" id="79813"/>
    <lineage>
        <taxon>Eukaryota</taxon>
        <taxon>Fungi</taxon>
        <taxon>Dikarya</taxon>
        <taxon>Ascomycota</taxon>
        <taxon>Pezizomycotina</taxon>
        <taxon>Sordariomycetes</taxon>
        <taxon>Sordariomycetidae</taxon>
        <taxon>Sordariales</taxon>
        <taxon>Chaetomiaceae</taxon>
        <taxon>Achaetomium</taxon>
    </lineage>
</organism>
<dbReference type="GO" id="GO:0005886">
    <property type="term" value="C:plasma membrane"/>
    <property type="evidence" value="ECO:0007669"/>
    <property type="project" value="UniProtKB-SubCell"/>
</dbReference>
<evidence type="ECO:0000256" key="4">
    <source>
        <dbReference type="ARBA" id="ARBA00023136"/>
    </source>
</evidence>
<dbReference type="GO" id="GO:0000287">
    <property type="term" value="F:magnesium ion binding"/>
    <property type="evidence" value="ECO:0007669"/>
    <property type="project" value="TreeGrafter"/>
</dbReference>
<keyword evidence="8" id="KW-1185">Reference proteome</keyword>
<evidence type="ECO:0008006" key="9">
    <source>
        <dbReference type="Google" id="ProtNLM"/>
    </source>
</evidence>
<feature type="region of interest" description="Disordered" evidence="5">
    <location>
        <begin position="241"/>
        <end position="274"/>
    </location>
</feature>
<proteinExistence type="predicted"/>
<dbReference type="SUPFAM" id="SSF144083">
    <property type="entry name" value="Magnesium transport protein CorA, transmembrane region"/>
    <property type="match status" value="1"/>
</dbReference>
<feature type="compositionally biased region" description="Gly residues" evidence="5">
    <location>
        <begin position="257"/>
        <end position="267"/>
    </location>
</feature>
<reference evidence="7" key="1">
    <citation type="journal article" date="2023" name="Mol. Phylogenet. Evol.">
        <title>Genome-scale phylogeny and comparative genomics of the fungal order Sordariales.</title>
        <authorList>
            <person name="Hensen N."/>
            <person name="Bonometti L."/>
            <person name="Westerberg I."/>
            <person name="Brannstrom I.O."/>
            <person name="Guillou S."/>
            <person name="Cros-Aarteil S."/>
            <person name="Calhoun S."/>
            <person name="Haridas S."/>
            <person name="Kuo A."/>
            <person name="Mondo S."/>
            <person name="Pangilinan J."/>
            <person name="Riley R."/>
            <person name="LaButti K."/>
            <person name="Andreopoulos B."/>
            <person name="Lipzen A."/>
            <person name="Chen C."/>
            <person name="Yan M."/>
            <person name="Daum C."/>
            <person name="Ng V."/>
            <person name="Clum A."/>
            <person name="Steindorff A."/>
            <person name="Ohm R.A."/>
            <person name="Martin F."/>
            <person name="Silar P."/>
            <person name="Natvig D.O."/>
            <person name="Lalanne C."/>
            <person name="Gautier V."/>
            <person name="Ament-Velasquez S.L."/>
            <person name="Kruys A."/>
            <person name="Hutchinson M.I."/>
            <person name="Powell A.J."/>
            <person name="Barry K."/>
            <person name="Miller A.N."/>
            <person name="Grigoriev I.V."/>
            <person name="Debuchy R."/>
            <person name="Gladieux P."/>
            <person name="Hiltunen Thoren M."/>
            <person name="Johannesson H."/>
        </authorList>
    </citation>
    <scope>NUCLEOTIDE SEQUENCE</scope>
    <source>
        <strain evidence="7">CBS 532.94</strain>
    </source>
</reference>
<dbReference type="AlphaFoldDB" id="A0AAN7C715"/>
<keyword evidence="3 6" id="KW-1133">Transmembrane helix</keyword>
<evidence type="ECO:0000313" key="8">
    <source>
        <dbReference type="Proteomes" id="UP001303760"/>
    </source>
</evidence>
<dbReference type="PANTHER" id="PTHR46494">
    <property type="entry name" value="CORA FAMILY METAL ION TRANSPORTER (EUROFUNG)"/>
    <property type="match status" value="1"/>
</dbReference>
<dbReference type="PANTHER" id="PTHR46494:SF1">
    <property type="entry name" value="CORA FAMILY METAL ION TRANSPORTER (EUROFUNG)"/>
    <property type="match status" value="1"/>
</dbReference>
<keyword evidence="2 6" id="KW-0812">Transmembrane</keyword>
<gene>
    <name evidence="7" type="ORF">C8A03DRAFT_17193</name>
</gene>